<comment type="caution">
    <text evidence="3">The sequence shown here is derived from an EMBL/GenBank/DDBJ whole genome shotgun (WGS) entry which is preliminary data.</text>
</comment>
<feature type="domain" description="Reverse transcriptase zinc-binding" evidence="2">
    <location>
        <begin position="67"/>
        <end position="124"/>
    </location>
</feature>
<dbReference type="InterPro" id="IPR026960">
    <property type="entry name" value="RVT-Znf"/>
</dbReference>
<dbReference type="AlphaFoldDB" id="A0A8S9S7U2"/>
<feature type="region of interest" description="Disordered" evidence="1">
    <location>
        <begin position="1"/>
        <end position="28"/>
    </location>
</feature>
<accession>A0A8S9S7U2</accession>
<dbReference type="Pfam" id="PF13966">
    <property type="entry name" value="zf-RVT"/>
    <property type="match status" value="1"/>
</dbReference>
<organism evidence="3 4">
    <name type="scientific">Brassica cretica</name>
    <name type="common">Mustard</name>
    <dbReference type="NCBI Taxonomy" id="69181"/>
    <lineage>
        <taxon>Eukaryota</taxon>
        <taxon>Viridiplantae</taxon>
        <taxon>Streptophyta</taxon>
        <taxon>Embryophyta</taxon>
        <taxon>Tracheophyta</taxon>
        <taxon>Spermatophyta</taxon>
        <taxon>Magnoliopsida</taxon>
        <taxon>eudicotyledons</taxon>
        <taxon>Gunneridae</taxon>
        <taxon>Pentapetalae</taxon>
        <taxon>rosids</taxon>
        <taxon>malvids</taxon>
        <taxon>Brassicales</taxon>
        <taxon>Brassicaceae</taxon>
        <taxon>Brassiceae</taxon>
        <taxon>Brassica</taxon>
    </lineage>
</organism>
<reference evidence="3" key="1">
    <citation type="submission" date="2019-12" db="EMBL/GenBank/DDBJ databases">
        <title>Genome sequencing and annotation of Brassica cretica.</title>
        <authorList>
            <person name="Studholme D.J."/>
            <person name="Sarris P."/>
        </authorList>
    </citation>
    <scope>NUCLEOTIDE SEQUENCE</scope>
    <source>
        <strain evidence="3">PFS-109/04</strain>
        <tissue evidence="3">Leaf</tissue>
    </source>
</reference>
<evidence type="ECO:0000313" key="4">
    <source>
        <dbReference type="Proteomes" id="UP000712600"/>
    </source>
</evidence>
<sequence>MEQGPSGKTLPRTFATHPFHPPSTNGSKDTYIWTQQQSGTYTVKLDYFTSYMTNLQSTPTLLEDSCWDWKKLIWNPELLPKIKFFLWKCAQNGLPTGESLQHRGVLDVRCKRCGEEESLSHLLF</sequence>
<proteinExistence type="predicted"/>
<evidence type="ECO:0000256" key="1">
    <source>
        <dbReference type="SAM" id="MobiDB-lite"/>
    </source>
</evidence>
<dbReference type="EMBL" id="QGKX02000088">
    <property type="protein sequence ID" value="KAF3589277.1"/>
    <property type="molecule type" value="Genomic_DNA"/>
</dbReference>
<protein>
    <recommendedName>
        <fullName evidence="2">Reverse transcriptase zinc-binding domain-containing protein</fullName>
    </recommendedName>
</protein>
<evidence type="ECO:0000259" key="2">
    <source>
        <dbReference type="Pfam" id="PF13966"/>
    </source>
</evidence>
<evidence type="ECO:0000313" key="3">
    <source>
        <dbReference type="EMBL" id="KAF3589277.1"/>
    </source>
</evidence>
<dbReference type="Proteomes" id="UP000712600">
    <property type="component" value="Unassembled WGS sequence"/>
</dbReference>
<gene>
    <name evidence="3" type="ORF">F2Q69_00031993</name>
</gene>
<name>A0A8S9S7U2_BRACR</name>